<accession>A0ABS1JBD6</accession>
<dbReference type="Pfam" id="PF13424">
    <property type="entry name" value="TPR_12"/>
    <property type="match status" value="1"/>
</dbReference>
<dbReference type="Gene3D" id="1.25.40.10">
    <property type="entry name" value="Tetratricopeptide repeat domain"/>
    <property type="match status" value="2"/>
</dbReference>
<dbReference type="SMART" id="SM00028">
    <property type="entry name" value="TPR"/>
    <property type="match status" value="5"/>
</dbReference>
<dbReference type="SUPFAM" id="SSF48452">
    <property type="entry name" value="TPR-like"/>
    <property type="match status" value="2"/>
</dbReference>
<dbReference type="InterPro" id="IPR019734">
    <property type="entry name" value="TPR_rpt"/>
</dbReference>
<name>A0ABS1JBD6_9BACL</name>
<comment type="subcellular location">
    <subcellularLocation>
        <location evidence="1">Cytoplasm</location>
        <location evidence="1">Cytoskeleton</location>
        <location evidence="1">Cilium axoneme</location>
    </subcellularLocation>
</comment>
<proteinExistence type="predicted"/>
<gene>
    <name evidence="4" type="ORF">JJB07_09680</name>
</gene>
<dbReference type="RefSeq" id="WP_201634232.1">
    <property type="nucleotide sequence ID" value="NZ_JAEQNB010000002.1"/>
</dbReference>
<dbReference type="InterPro" id="IPR011990">
    <property type="entry name" value="TPR-like_helical_dom_sf"/>
</dbReference>
<organism evidence="4 5">
    <name type="scientific">Tumebacillus amylolyticus</name>
    <dbReference type="NCBI Taxonomy" id="2801339"/>
    <lineage>
        <taxon>Bacteria</taxon>
        <taxon>Bacillati</taxon>
        <taxon>Bacillota</taxon>
        <taxon>Bacilli</taxon>
        <taxon>Bacillales</taxon>
        <taxon>Alicyclobacillaceae</taxon>
        <taxon>Tumebacillus</taxon>
    </lineage>
</organism>
<dbReference type="PANTHER" id="PTHR23040">
    <property type="match status" value="1"/>
</dbReference>
<comment type="caution">
    <text evidence="4">The sequence shown here is derived from an EMBL/GenBank/DDBJ whole genome shotgun (WGS) entry which is preliminary data.</text>
</comment>
<reference evidence="4 5" key="1">
    <citation type="submission" date="2021-01" db="EMBL/GenBank/DDBJ databases">
        <title>Tumebacillus sp. strain ITR2 16S ribosomal RNA gene Genome sequencing and assembly.</title>
        <authorList>
            <person name="Kang M."/>
        </authorList>
    </citation>
    <scope>NUCLEOTIDE SEQUENCE [LARGE SCALE GENOMIC DNA]</scope>
    <source>
        <strain evidence="4 5">ITR2</strain>
    </source>
</reference>
<protein>
    <recommendedName>
        <fullName evidence="2">Outer dynein arm-docking complex subunit 4</fullName>
    </recommendedName>
    <alternativeName>
        <fullName evidence="3">Tetratricopeptide repeat protein 25</fullName>
    </alternativeName>
</protein>
<sequence length="336" mass="38819">MLEHQKQEVSLYKAESYMRTSRAEEAIRILSDLRESLESAQEDEHLVADVFNRLGNAYFLASNMTHAHAHYLRAQQIALTFAVFDELAAKISYNLGMVCSWLKKPSEATEHLEKAEWYFREIADNIRLADTLFRQGQCYRDLNKLELAERYLNESFAIYKSHNLLVLAQHVRYNLASSVTSVKEFSLAVEQLLECIDNFKLLQSFNMVIYSNVRIAEIHLENGRYKEAEQFLVEAQHVLSSVELPEYDHNNVYAFYYRVLARSLYAKGKFSEAIEMSFNSSERYGKIGVKRDEADALEIAVDSYLKLGDSDAAIQLSRRISDLLRYSLDLFANPEV</sequence>
<evidence type="ECO:0000256" key="2">
    <source>
        <dbReference type="ARBA" id="ARBA00034139"/>
    </source>
</evidence>
<dbReference type="InterPro" id="IPR040111">
    <property type="entry name" value="ODAD4"/>
</dbReference>
<dbReference type="Proteomes" id="UP000602284">
    <property type="component" value="Unassembled WGS sequence"/>
</dbReference>
<evidence type="ECO:0000256" key="1">
    <source>
        <dbReference type="ARBA" id="ARBA00004430"/>
    </source>
</evidence>
<dbReference type="EMBL" id="JAEQNB010000002">
    <property type="protein sequence ID" value="MBL0386923.1"/>
    <property type="molecule type" value="Genomic_DNA"/>
</dbReference>
<evidence type="ECO:0000313" key="4">
    <source>
        <dbReference type="EMBL" id="MBL0386923.1"/>
    </source>
</evidence>
<keyword evidence="5" id="KW-1185">Reference proteome</keyword>
<evidence type="ECO:0000313" key="5">
    <source>
        <dbReference type="Proteomes" id="UP000602284"/>
    </source>
</evidence>
<evidence type="ECO:0000256" key="3">
    <source>
        <dbReference type="ARBA" id="ARBA00034143"/>
    </source>
</evidence>